<dbReference type="SUPFAM" id="SSF51735">
    <property type="entry name" value="NAD(P)-binding Rossmann-fold domains"/>
    <property type="match status" value="1"/>
</dbReference>
<dbReference type="InterPro" id="IPR057326">
    <property type="entry name" value="KR_dom"/>
</dbReference>
<dbReference type="RefSeq" id="WP_157478955.1">
    <property type="nucleotide sequence ID" value="NZ_CP046566.1"/>
</dbReference>
<dbReference type="PANTHER" id="PTHR43391">
    <property type="entry name" value="RETINOL DEHYDROGENASE-RELATED"/>
    <property type="match status" value="1"/>
</dbReference>
<keyword evidence="2" id="KW-0521">NADP</keyword>
<evidence type="ECO:0000259" key="5">
    <source>
        <dbReference type="SMART" id="SM00822"/>
    </source>
</evidence>
<name>A0A6I6GNW1_9BACT</name>
<reference evidence="6 7" key="1">
    <citation type="submission" date="2019-11" db="EMBL/GenBank/DDBJ databases">
        <authorList>
            <person name="Im W.T."/>
        </authorList>
    </citation>
    <scope>NUCLEOTIDE SEQUENCE [LARGE SCALE GENOMIC DNA]</scope>
    <source>
        <strain evidence="6 7">SB-02</strain>
    </source>
</reference>
<organism evidence="6 7">
    <name type="scientific">Phnomibacter ginsenosidimutans</name>
    <dbReference type="NCBI Taxonomy" id="2676868"/>
    <lineage>
        <taxon>Bacteria</taxon>
        <taxon>Pseudomonadati</taxon>
        <taxon>Bacteroidota</taxon>
        <taxon>Chitinophagia</taxon>
        <taxon>Chitinophagales</taxon>
        <taxon>Chitinophagaceae</taxon>
        <taxon>Phnomibacter</taxon>
    </lineage>
</organism>
<evidence type="ECO:0000256" key="3">
    <source>
        <dbReference type="ARBA" id="ARBA00023002"/>
    </source>
</evidence>
<keyword evidence="7" id="KW-1185">Reference proteome</keyword>
<dbReference type="InterPro" id="IPR002347">
    <property type="entry name" value="SDR_fam"/>
</dbReference>
<dbReference type="PANTHER" id="PTHR43391:SF14">
    <property type="entry name" value="DEHYDROGENASE_REDUCTASE SDR FAMILY PROTEIN 7-LIKE"/>
    <property type="match status" value="1"/>
</dbReference>
<dbReference type="AlphaFoldDB" id="A0A6I6GNW1"/>
<accession>A0A6I6GNW1</accession>
<dbReference type="NCBIfam" id="NF004825">
    <property type="entry name" value="PRK06181.1"/>
    <property type="match status" value="1"/>
</dbReference>
<dbReference type="Proteomes" id="UP000426027">
    <property type="component" value="Chromosome"/>
</dbReference>
<gene>
    <name evidence="6" type="ORF">GLV81_11280</name>
</gene>
<dbReference type="KEGG" id="fls:GLV81_11280"/>
<dbReference type="PRINTS" id="PR00081">
    <property type="entry name" value="GDHRDH"/>
</dbReference>
<dbReference type="InterPro" id="IPR020904">
    <property type="entry name" value="Sc_DH/Rdtase_CS"/>
</dbReference>
<feature type="domain" description="Ketoreductase" evidence="5">
    <location>
        <begin position="14"/>
        <end position="194"/>
    </location>
</feature>
<dbReference type="SMART" id="SM00822">
    <property type="entry name" value="PKS_KR"/>
    <property type="match status" value="1"/>
</dbReference>
<dbReference type="GO" id="GO:0016491">
    <property type="term" value="F:oxidoreductase activity"/>
    <property type="evidence" value="ECO:0007669"/>
    <property type="project" value="UniProtKB-KW"/>
</dbReference>
<keyword evidence="3" id="KW-0560">Oxidoreductase</keyword>
<dbReference type="PROSITE" id="PS00061">
    <property type="entry name" value="ADH_SHORT"/>
    <property type="match status" value="1"/>
</dbReference>
<sequence length="275" mass="30494">MAILVHNPAYFQNKTVVVTGGSDGIGRAMVEELLNAGANVATCSRNSDKLYQLQVQNPGSKLFTMVADVSNETDCRNFINAVIRNFSTVDILVNNAGISMRAEFHEASLDTIRKVMDINFWGVVYCTKYALPYIQQQKGDIIGVSSIAGYRGLPGRSGYSASKWALQGWMEALRTELLESGVNVMWVCPGFTSSNIRNAALNKNAEAQGESPMDEKAMMTSEECAVHIMNAIAKRKRTLVMTFQGKQTVFMNKFFPALADKLVRKFFYKDNVLVK</sequence>
<evidence type="ECO:0000313" key="6">
    <source>
        <dbReference type="EMBL" id="QGW28602.1"/>
    </source>
</evidence>
<evidence type="ECO:0000256" key="2">
    <source>
        <dbReference type="ARBA" id="ARBA00022857"/>
    </source>
</evidence>
<evidence type="ECO:0000313" key="7">
    <source>
        <dbReference type="Proteomes" id="UP000426027"/>
    </source>
</evidence>
<dbReference type="Pfam" id="PF00106">
    <property type="entry name" value="adh_short"/>
    <property type="match status" value="1"/>
</dbReference>
<dbReference type="EMBL" id="CP046566">
    <property type="protein sequence ID" value="QGW28602.1"/>
    <property type="molecule type" value="Genomic_DNA"/>
</dbReference>
<dbReference type="InterPro" id="IPR036291">
    <property type="entry name" value="NAD(P)-bd_dom_sf"/>
</dbReference>
<comment type="similarity">
    <text evidence="1 4">Belongs to the short-chain dehydrogenases/reductases (SDR) family.</text>
</comment>
<evidence type="ECO:0000256" key="1">
    <source>
        <dbReference type="ARBA" id="ARBA00006484"/>
    </source>
</evidence>
<evidence type="ECO:0000256" key="4">
    <source>
        <dbReference type="RuleBase" id="RU000363"/>
    </source>
</evidence>
<dbReference type="PRINTS" id="PR00080">
    <property type="entry name" value="SDRFAMILY"/>
</dbReference>
<protein>
    <submittedName>
        <fullName evidence="6">SDR family oxidoreductase</fullName>
    </submittedName>
</protein>
<proteinExistence type="inferred from homology"/>
<dbReference type="Gene3D" id="3.40.50.720">
    <property type="entry name" value="NAD(P)-binding Rossmann-like Domain"/>
    <property type="match status" value="1"/>
</dbReference>
<dbReference type="FunFam" id="3.40.50.720:FF:000084">
    <property type="entry name" value="Short-chain dehydrogenase reductase"/>
    <property type="match status" value="1"/>
</dbReference>